<dbReference type="AlphaFoldDB" id="A0A1N6IG51"/>
<dbReference type="STRING" id="1217970.SAMN05444002_3846"/>
<dbReference type="Gene3D" id="2.30.110.50">
    <property type="match status" value="1"/>
</dbReference>
<name>A0A1N6IG51_9RHOB</name>
<dbReference type="SUPFAM" id="SSF69255">
    <property type="entry name" value="gp5 N-terminal domain-like"/>
    <property type="match status" value="1"/>
</dbReference>
<dbReference type="Pfam" id="PF05954">
    <property type="entry name" value="Phage_GPD"/>
    <property type="match status" value="1"/>
</dbReference>
<evidence type="ECO:0000256" key="1">
    <source>
        <dbReference type="ARBA" id="ARBA00004613"/>
    </source>
</evidence>
<accession>A0A1N6IG51</accession>
<proteinExistence type="inferred from homology"/>
<evidence type="ECO:0000313" key="6">
    <source>
        <dbReference type="EMBL" id="SIO31012.1"/>
    </source>
</evidence>
<dbReference type="InterPro" id="IPR006531">
    <property type="entry name" value="Gp5/Vgr_OB"/>
</dbReference>
<keyword evidence="3" id="KW-0964">Secreted</keyword>
<evidence type="ECO:0000256" key="2">
    <source>
        <dbReference type="ARBA" id="ARBA00005558"/>
    </source>
</evidence>
<dbReference type="Pfam" id="PF04717">
    <property type="entry name" value="Phage_base_V"/>
    <property type="match status" value="1"/>
</dbReference>
<dbReference type="OrthoDB" id="9762420at2"/>
<dbReference type="InterPro" id="IPR017847">
    <property type="entry name" value="T6SS_RhsGE_Vgr_subset"/>
</dbReference>
<feature type="domain" description="Gp5/Type VI secretion system Vgr C-terminal trimerisation" evidence="5">
    <location>
        <begin position="472"/>
        <end position="555"/>
    </location>
</feature>
<evidence type="ECO:0000259" key="5">
    <source>
        <dbReference type="Pfam" id="PF22178"/>
    </source>
</evidence>
<dbReference type="Gene3D" id="3.55.50.10">
    <property type="entry name" value="Baseplate protein-like domains"/>
    <property type="match status" value="1"/>
</dbReference>
<dbReference type="Gene3D" id="4.10.220.110">
    <property type="match status" value="1"/>
</dbReference>
<dbReference type="SUPFAM" id="SSF69349">
    <property type="entry name" value="Phage fibre proteins"/>
    <property type="match status" value="2"/>
</dbReference>
<evidence type="ECO:0000256" key="3">
    <source>
        <dbReference type="ARBA" id="ARBA00022525"/>
    </source>
</evidence>
<dbReference type="InterPro" id="IPR006533">
    <property type="entry name" value="T6SS_Vgr_RhsGE"/>
</dbReference>
<evidence type="ECO:0000313" key="7">
    <source>
        <dbReference type="Proteomes" id="UP000184932"/>
    </source>
</evidence>
<dbReference type="Proteomes" id="UP000184932">
    <property type="component" value="Unassembled WGS sequence"/>
</dbReference>
<dbReference type="InterPro" id="IPR054030">
    <property type="entry name" value="Gp5_Vgr_C"/>
</dbReference>
<dbReference type="SUPFAM" id="SSF69279">
    <property type="entry name" value="Phage tail proteins"/>
    <property type="match status" value="2"/>
</dbReference>
<feature type="domain" description="Gp5/Type VI secretion system Vgr protein OB-fold" evidence="4">
    <location>
        <begin position="390"/>
        <end position="455"/>
    </location>
</feature>
<organism evidence="6 7">
    <name type="scientific">Vannielia litorea</name>
    <dbReference type="NCBI Taxonomy" id="1217970"/>
    <lineage>
        <taxon>Bacteria</taxon>
        <taxon>Pseudomonadati</taxon>
        <taxon>Pseudomonadota</taxon>
        <taxon>Alphaproteobacteria</taxon>
        <taxon>Rhodobacterales</taxon>
        <taxon>Paracoccaceae</taxon>
        <taxon>Vannielia</taxon>
    </lineage>
</organism>
<sequence length="711" mass="78992">MDGALTQDHNVGRIETVLGKDHLLLVSLEGTERVSDLFCYSVAVRAPRGLETDALMGTHATVMLATLGHDEVAFDGVVTEIEWKRLGDAGDEYALTLRPWFWLAGLRRQQRIFHEQSVDEILEEVLGAWSGAGAQTHRLDLAQSYPKLEYTVQYGESDLAFACRMMERFGISFHFRHEAGNHCMVLTDSHEAMDELPGRSREYRDTGTFIRKDAEHFWEWREARGMTTGKVRLTDYNFKTPVANLLTEQVGDAAHAHGEIESYDYPGVYPDAEAGRGVVGLRTTQERAGDLRTHAAGDVKSLKAGMRCVADGPNAAFTEGEAHLCLEARHSYTSELYRSAGAGADSAQAEYKGSYLLTPVSAPWAPPRKTAQPRIHGPQTARVVGEGEIDCDEYGRILVRFHWDLADAYSMRCRVSQSWAGKGWGGMVIPRIGMEVVVEFLEGDPDKPLVTGCVYNGKNEVPYELPKHKTRSTFRTDTHQGKGYNEVRFEDKDAEEEIFIHAEKDVNEKTLHNHTTRTDNNQVLSVGHVFVQEVEYAKQTFVGGNYSIRIGSEDSDGPVSPGLRWNDQGIGVYGYRIGERGSRMKPKGNYSVRTEGNQFFEAKNNIVVSSEKSITINSDEDMSINVSDGLEISTTDSFSEAVGGKKFVRAADAIHFVCGRSSFSLKKSGEIVLRGTKVAIHGSEAMELRAGTLRGLVKNFIKFVAKRIDLN</sequence>
<dbReference type="RefSeq" id="WP_074257998.1">
    <property type="nucleotide sequence ID" value="NZ_FSRL01000002.1"/>
</dbReference>
<reference evidence="7" key="1">
    <citation type="submission" date="2016-11" db="EMBL/GenBank/DDBJ databases">
        <authorList>
            <person name="Varghese N."/>
            <person name="Submissions S."/>
        </authorList>
    </citation>
    <scope>NUCLEOTIDE SEQUENCE [LARGE SCALE GENOMIC DNA]</scope>
    <source>
        <strain evidence="7">DSM 29440</strain>
    </source>
</reference>
<comment type="subcellular location">
    <subcellularLocation>
        <location evidence="1">Secreted</location>
    </subcellularLocation>
</comment>
<dbReference type="NCBIfam" id="TIGR03361">
    <property type="entry name" value="VI_Rhs_Vgr"/>
    <property type="match status" value="1"/>
</dbReference>
<dbReference type="InterPro" id="IPR050708">
    <property type="entry name" value="T6SS_VgrG/RHS"/>
</dbReference>
<dbReference type="PANTHER" id="PTHR32305">
    <property type="match status" value="1"/>
</dbReference>
<dbReference type="Pfam" id="PF22178">
    <property type="entry name" value="Gp5_trimer_C"/>
    <property type="match status" value="1"/>
</dbReference>
<dbReference type="Gene3D" id="2.40.50.230">
    <property type="entry name" value="Gp5 N-terminal domain"/>
    <property type="match status" value="1"/>
</dbReference>
<dbReference type="NCBIfam" id="TIGR01646">
    <property type="entry name" value="vgr_GE"/>
    <property type="match status" value="1"/>
</dbReference>
<dbReference type="InterPro" id="IPR037026">
    <property type="entry name" value="Vgr_OB-fold_dom_sf"/>
</dbReference>
<gene>
    <name evidence="6" type="ORF">SAMN05444002_3846</name>
</gene>
<protein>
    <submittedName>
        <fullName evidence="6">Type VI secretion system secreted protein VgrG</fullName>
    </submittedName>
</protein>
<keyword evidence="7" id="KW-1185">Reference proteome</keyword>
<dbReference type="GO" id="GO:0005576">
    <property type="term" value="C:extracellular region"/>
    <property type="evidence" value="ECO:0007669"/>
    <property type="project" value="UniProtKB-SubCell"/>
</dbReference>
<dbReference type="PANTHER" id="PTHR32305:SF15">
    <property type="entry name" value="PROTEIN RHSA-RELATED"/>
    <property type="match status" value="1"/>
</dbReference>
<comment type="similarity">
    <text evidence="2">Belongs to the VgrG protein family.</text>
</comment>
<dbReference type="EMBL" id="FSRL01000002">
    <property type="protein sequence ID" value="SIO31012.1"/>
    <property type="molecule type" value="Genomic_DNA"/>
</dbReference>
<evidence type="ECO:0000259" key="4">
    <source>
        <dbReference type="Pfam" id="PF04717"/>
    </source>
</evidence>